<dbReference type="NCBIfam" id="TIGR01308">
    <property type="entry name" value="rpmD_bact"/>
    <property type="match status" value="1"/>
</dbReference>
<dbReference type="AlphaFoldDB" id="A0A0H4T956"/>
<dbReference type="Pfam" id="PF00327">
    <property type="entry name" value="Ribosomal_L30"/>
    <property type="match status" value="1"/>
</dbReference>
<dbReference type="PANTHER" id="PTHR15892:SF2">
    <property type="entry name" value="LARGE RIBOSOMAL SUBUNIT PROTEIN UL30M"/>
    <property type="match status" value="1"/>
</dbReference>
<reference evidence="7" key="1">
    <citation type="journal article" date="2015" name="ISME J.">
        <title>Aquifer environment selects for microbial species cohorts in sediment and groundwater.</title>
        <authorList>
            <person name="Hug L.A."/>
            <person name="Thomas B.C."/>
            <person name="Brown C.T."/>
            <person name="Frischkorn K.R."/>
            <person name="Williams K.H."/>
            <person name="Tringe S.G."/>
            <person name="Banfield J.F."/>
        </authorList>
    </citation>
    <scope>NUCLEOTIDE SEQUENCE</scope>
</reference>
<evidence type="ECO:0000256" key="3">
    <source>
        <dbReference type="ARBA" id="ARBA00022980"/>
    </source>
</evidence>
<evidence type="ECO:0000313" key="7">
    <source>
        <dbReference type="EMBL" id="AKQ02997.1"/>
    </source>
</evidence>
<dbReference type="InterPro" id="IPR036919">
    <property type="entry name" value="Ribo_uL30_ferredoxin-like_sf"/>
</dbReference>
<dbReference type="InterPro" id="IPR016082">
    <property type="entry name" value="Ribosomal_uL30_ferredoxin-like"/>
</dbReference>
<dbReference type="HAMAP" id="MF_01371_B">
    <property type="entry name" value="Ribosomal_uL30_B"/>
    <property type="match status" value="1"/>
</dbReference>
<name>A0A0H4T956_9DELT</name>
<dbReference type="SUPFAM" id="SSF55129">
    <property type="entry name" value="Ribosomal protein L30p/L7e"/>
    <property type="match status" value="1"/>
</dbReference>
<dbReference type="PANTHER" id="PTHR15892">
    <property type="entry name" value="MITOCHONDRIAL RIBOSOMAL PROTEIN L30"/>
    <property type="match status" value="1"/>
</dbReference>
<comment type="subunit">
    <text evidence="2">Part of the 50S ribosomal subunit.</text>
</comment>
<feature type="domain" description="Large ribosomal subunit protein uL30-like ferredoxin-like fold" evidence="6">
    <location>
        <begin position="9"/>
        <end position="59"/>
    </location>
</feature>
<dbReference type="GO" id="GO:0022625">
    <property type="term" value="C:cytosolic large ribosomal subunit"/>
    <property type="evidence" value="ECO:0007669"/>
    <property type="project" value="TreeGrafter"/>
</dbReference>
<organism evidence="7">
    <name type="scientific">uncultured delta proteobacterium Rifle_16ft_4_minimus_37851</name>
    <dbReference type="NCBI Taxonomy" id="1665181"/>
    <lineage>
        <taxon>Bacteria</taxon>
        <taxon>Deltaproteobacteria</taxon>
        <taxon>environmental samples</taxon>
    </lineage>
</organism>
<accession>A0A0H4T956</accession>
<comment type="similarity">
    <text evidence="1">Belongs to the universal ribosomal protein uL30 family.</text>
</comment>
<evidence type="ECO:0000256" key="4">
    <source>
        <dbReference type="ARBA" id="ARBA00023274"/>
    </source>
</evidence>
<proteinExistence type="inferred from homology"/>
<dbReference type="GO" id="GO:0003735">
    <property type="term" value="F:structural constituent of ribosome"/>
    <property type="evidence" value="ECO:0007669"/>
    <property type="project" value="InterPro"/>
</dbReference>
<keyword evidence="4" id="KW-0687">Ribonucleoprotein</keyword>
<dbReference type="CDD" id="cd01658">
    <property type="entry name" value="Ribosomal_L30"/>
    <property type="match status" value="1"/>
</dbReference>
<protein>
    <recommendedName>
        <fullName evidence="5">50S ribosomal protein L30</fullName>
    </recommendedName>
</protein>
<evidence type="ECO:0000256" key="5">
    <source>
        <dbReference type="ARBA" id="ARBA00035492"/>
    </source>
</evidence>
<dbReference type="PIRSF" id="PIRSF002211">
    <property type="entry name" value="Ribosomal_L30_bac-type"/>
    <property type="match status" value="1"/>
</dbReference>
<dbReference type="GO" id="GO:0006412">
    <property type="term" value="P:translation"/>
    <property type="evidence" value="ECO:0007669"/>
    <property type="project" value="InterPro"/>
</dbReference>
<evidence type="ECO:0000259" key="6">
    <source>
        <dbReference type="Pfam" id="PF00327"/>
    </source>
</evidence>
<sequence length="64" mass="6996">MKKTQGKSVKITLKKSGIGCPQDQRQTLVGLGLRKLNSISVLKDSPSVRGMIYKVCHLVSVENV</sequence>
<evidence type="ECO:0000256" key="1">
    <source>
        <dbReference type="ARBA" id="ARBA00007594"/>
    </source>
</evidence>
<keyword evidence="3 7" id="KW-0689">Ribosomal protein</keyword>
<dbReference type="Gene3D" id="3.30.1390.20">
    <property type="entry name" value="Ribosomal protein L30, ferredoxin-like fold domain"/>
    <property type="match status" value="1"/>
</dbReference>
<dbReference type="InterPro" id="IPR005996">
    <property type="entry name" value="Ribosomal_uL30_bac-type"/>
</dbReference>
<evidence type="ECO:0000256" key="2">
    <source>
        <dbReference type="ARBA" id="ARBA00011838"/>
    </source>
</evidence>
<dbReference type="EMBL" id="KT007006">
    <property type="protein sequence ID" value="AKQ02997.1"/>
    <property type="molecule type" value="Genomic_DNA"/>
</dbReference>